<reference evidence="2 3" key="2">
    <citation type="submission" date="2016-08" db="EMBL/GenBank/DDBJ databases">
        <title>Orenia metallireducens sp. nov. strain Z6, a Novel Metal-reducing Firmicute from the Deep Subsurface.</title>
        <authorList>
            <person name="Maxim B.I."/>
            <person name="Kenneth K."/>
            <person name="Flynn T.M."/>
            <person name="Oloughlin E.J."/>
            <person name="Locke R.A."/>
            <person name="Weber J.R."/>
            <person name="Egan S.M."/>
            <person name="Mackie R.I."/>
            <person name="Cann I.K."/>
        </authorList>
    </citation>
    <scope>NUCLEOTIDE SEQUENCE [LARGE SCALE GENOMIC DNA]</scope>
    <source>
        <strain evidence="2 3">Z6</strain>
    </source>
</reference>
<reference evidence="3" key="1">
    <citation type="submission" date="2016-07" db="EMBL/GenBank/DDBJ databases">
        <authorList>
            <person name="Florea S."/>
            <person name="Webb J.S."/>
            <person name="Jaromczyk J."/>
            <person name="Schardl C.L."/>
        </authorList>
    </citation>
    <scope>NUCLEOTIDE SEQUENCE [LARGE SCALE GENOMIC DNA]</scope>
    <source>
        <strain evidence="3">Z6</strain>
    </source>
</reference>
<dbReference type="Proteomes" id="UP000093514">
    <property type="component" value="Unassembled WGS sequence"/>
</dbReference>
<dbReference type="EMBL" id="LWDV01000009">
    <property type="protein sequence ID" value="OCL26085.1"/>
    <property type="molecule type" value="Genomic_DNA"/>
</dbReference>
<dbReference type="PANTHER" id="PTHR43415:SF3">
    <property type="entry name" value="GNAT-FAMILY ACETYLTRANSFERASE"/>
    <property type="match status" value="1"/>
</dbReference>
<evidence type="ECO:0000259" key="1">
    <source>
        <dbReference type="PROSITE" id="PS51186"/>
    </source>
</evidence>
<feature type="domain" description="N-acetyltransferase" evidence="1">
    <location>
        <begin position="9"/>
        <end position="173"/>
    </location>
</feature>
<dbReference type="RefSeq" id="WP_068717549.1">
    <property type="nucleotide sequence ID" value="NZ_LWDV01000009.1"/>
</dbReference>
<keyword evidence="3" id="KW-1185">Reference proteome</keyword>
<accession>A0A1C0A741</accession>
<organism evidence="2 3">
    <name type="scientific">Orenia metallireducens</name>
    <dbReference type="NCBI Taxonomy" id="1413210"/>
    <lineage>
        <taxon>Bacteria</taxon>
        <taxon>Bacillati</taxon>
        <taxon>Bacillota</taxon>
        <taxon>Clostridia</taxon>
        <taxon>Halanaerobiales</taxon>
        <taxon>Halobacteroidaceae</taxon>
        <taxon>Orenia</taxon>
    </lineage>
</organism>
<dbReference type="InterPro" id="IPR000182">
    <property type="entry name" value="GNAT_dom"/>
</dbReference>
<evidence type="ECO:0000313" key="3">
    <source>
        <dbReference type="Proteomes" id="UP000093514"/>
    </source>
</evidence>
<dbReference type="Pfam" id="PF13302">
    <property type="entry name" value="Acetyltransf_3"/>
    <property type="match status" value="1"/>
</dbReference>
<name>A0A1C0A741_9FIRM</name>
<dbReference type="PANTHER" id="PTHR43415">
    <property type="entry name" value="SPERMIDINE N(1)-ACETYLTRANSFERASE"/>
    <property type="match status" value="1"/>
</dbReference>
<dbReference type="GO" id="GO:0016747">
    <property type="term" value="F:acyltransferase activity, transferring groups other than amino-acyl groups"/>
    <property type="evidence" value="ECO:0007669"/>
    <property type="project" value="InterPro"/>
</dbReference>
<sequence length="181" mass="21402">MSRIYGQKIMLREYKTSDFEDIRRWVINPEITQYLSDIFLYPNSEKDTKNFLDKAMSSSWTGFVIADIDDEGYIGQIDFVNLDLKNGYGELGVVIGDNKNLGKGLGSEALNLIVDFGFKELRLNRVELVCWEYNKRAQRAYEKLGFTKEGIRRQKRYRNGRYYDEICYGILKDEWKRREDN</sequence>
<dbReference type="SUPFAM" id="SSF55729">
    <property type="entry name" value="Acyl-CoA N-acyltransferases (Nat)"/>
    <property type="match status" value="1"/>
</dbReference>
<proteinExistence type="predicted"/>
<evidence type="ECO:0000313" key="2">
    <source>
        <dbReference type="EMBL" id="OCL26085.1"/>
    </source>
</evidence>
<comment type="caution">
    <text evidence="2">The sequence shown here is derived from an EMBL/GenBank/DDBJ whole genome shotgun (WGS) entry which is preliminary data.</text>
</comment>
<gene>
    <name evidence="2" type="ORF">U472_08700</name>
</gene>
<dbReference type="PROSITE" id="PS51186">
    <property type="entry name" value="GNAT"/>
    <property type="match status" value="1"/>
</dbReference>
<dbReference type="InterPro" id="IPR016181">
    <property type="entry name" value="Acyl_CoA_acyltransferase"/>
</dbReference>
<dbReference type="AlphaFoldDB" id="A0A1C0A741"/>
<dbReference type="Gene3D" id="3.40.630.30">
    <property type="match status" value="1"/>
</dbReference>
<protein>
    <recommendedName>
        <fullName evidence="1">N-acetyltransferase domain-containing protein</fullName>
    </recommendedName>
</protein>